<protein>
    <submittedName>
        <fullName evidence="1">Uncharacterized protein</fullName>
    </submittedName>
</protein>
<dbReference type="EMBL" id="LAZR01000262">
    <property type="protein sequence ID" value="KKN78477.1"/>
    <property type="molecule type" value="Genomic_DNA"/>
</dbReference>
<sequence>MKVDLYYDDNGWQFGVEPETEMEKCALEQLASIPTEQVTILITRLGLFKREVK</sequence>
<accession>A0A0F9TU40</accession>
<evidence type="ECO:0000313" key="1">
    <source>
        <dbReference type="EMBL" id="KKN78477.1"/>
    </source>
</evidence>
<proteinExistence type="predicted"/>
<name>A0A0F9TU40_9ZZZZ</name>
<reference evidence="1" key="1">
    <citation type="journal article" date="2015" name="Nature">
        <title>Complex archaea that bridge the gap between prokaryotes and eukaryotes.</title>
        <authorList>
            <person name="Spang A."/>
            <person name="Saw J.H."/>
            <person name="Jorgensen S.L."/>
            <person name="Zaremba-Niedzwiedzka K."/>
            <person name="Martijn J."/>
            <person name="Lind A.E."/>
            <person name="van Eijk R."/>
            <person name="Schleper C."/>
            <person name="Guy L."/>
            <person name="Ettema T.J."/>
        </authorList>
    </citation>
    <scope>NUCLEOTIDE SEQUENCE</scope>
</reference>
<gene>
    <name evidence="1" type="ORF">LCGC14_0350090</name>
</gene>
<comment type="caution">
    <text evidence="1">The sequence shown here is derived from an EMBL/GenBank/DDBJ whole genome shotgun (WGS) entry which is preliminary data.</text>
</comment>
<organism evidence="1">
    <name type="scientific">marine sediment metagenome</name>
    <dbReference type="NCBI Taxonomy" id="412755"/>
    <lineage>
        <taxon>unclassified sequences</taxon>
        <taxon>metagenomes</taxon>
        <taxon>ecological metagenomes</taxon>
    </lineage>
</organism>
<dbReference type="AlphaFoldDB" id="A0A0F9TU40"/>